<feature type="transmembrane region" description="Helical" evidence="1">
    <location>
        <begin position="20"/>
        <end position="38"/>
    </location>
</feature>
<organism evidence="3 4">
    <name type="scientific">Amycolatopsis umgeniensis</name>
    <dbReference type="NCBI Taxonomy" id="336628"/>
    <lineage>
        <taxon>Bacteria</taxon>
        <taxon>Bacillati</taxon>
        <taxon>Actinomycetota</taxon>
        <taxon>Actinomycetes</taxon>
        <taxon>Pseudonocardiales</taxon>
        <taxon>Pseudonocardiaceae</taxon>
        <taxon>Amycolatopsis</taxon>
    </lineage>
</organism>
<keyword evidence="1" id="KW-1133">Transmembrane helix</keyword>
<dbReference type="PANTHER" id="PTHR30336">
    <property type="entry name" value="INNER MEMBRANE PROTEIN, PROBABLE PERMEASE"/>
    <property type="match status" value="1"/>
</dbReference>
<evidence type="ECO:0000313" key="4">
    <source>
        <dbReference type="Proteomes" id="UP000580861"/>
    </source>
</evidence>
<protein>
    <submittedName>
        <fullName evidence="3">Uncharacterized SAM-binding protein YcdF (DUF218 family)</fullName>
    </submittedName>
</protein>
<dbReference type="EMBL" id="JACHMX010000001">
    <property type="protein sequence ID" value="MBB5856247.1"/>
    <property type="molecule type" value="Genomic_DNA"/>
</dbReference>
<dbReference type="InterPro" id="IPR003848">
    <property type="entry name" value="DUF218"/>
</dbReference>
<dbReference type="CDD" id="cd06259">
    <property type="entry name" value="YdcF-like"/>
    <property type="match status" value="1"/>
</dbReference>
<gene>
    <name evidence="3" type="ORF">HDA45_006334</name>
</gene>
<evidence type="ECO:0000256" key="1">
    <source>
        <dbReference type="SAM" id="Phobius"/>
    </source>
</evidence>
<dbReference type="Proteomes" id="UP000580861">
    <property type="component" value="Unassembled WGS sequence"/>
</dbReference>
<reference evidence="3 4" key="1">
    <citation type="submission" date="2020-08" db="EMBL/GenBank/DDBJ databases">
        <title>Sequencing the genomes of 1000 actinobacteria strains.</title>
        <authorList>
            <person name="Klenk H.-P."/>
        </authorList>
    </citation>
    <scope>NUCLEOTIDE SEQUENCE [LARGE SCALE GENOMIC DNA]</scope>
    <source>
        <strain evidence="3 4">DSM 45272</strain>
    </source>
</reference>
<evidence type="ECO:0000313" key="3">
    <source>
        <dbReference type="EMBL" id="MBB5856247.1"/>
    </source>
</evidence>
<dbReference type="Pfam" id="PF02698">
    <property type="entry name" value="DUF218"/>
    <property type="match status" value="1"/>
</dbReference>
<dbReference type="GO" id="GO:0005886">
    <property type="term" value="C:plasma membrane"/>
    <property type="evidence" value="ECO:0007669"/>
    <property type="project" value="TreeGrafter"/>
</dbReference>
<feature type="domain" description="DUF218" evidence="2">
    <location>
        <begin position="50"/>
        <end position="195"/>
    </location>
</feature>
<keyword evidence="4" id="KW-1185">Reference proteome</keyword>
<accession>A0A841BAC7</accession>
<keyword evidence="1" id="KW-0812">Transmembrane</keyword>
<evidence type="ECO:0000259" key="2">
    <source>
        <dbReference type="Pfam" id="PF02698"/>
    </source>
</evidence>
<dbReference type="AlphaFoldDB" id="A0A841BAC7"/>
<dbReference type="RefSeq" id="WP_184901529.1">
    <property type="nucleotide sequence ID" value="NZ_JACHMX010000001.1"/>
</dbReference>
<dbReference type="PANTHER" id="PTHR30336:SF20">
    <property type="entry name" value="DUF218 DOMAIN-CONTAINING PROTEIN"/>
    <property type="match status" value="1"/>
</dbReference>
<keyword evidence="1" id="KW-0472">Membrane</keyword>
<dbReference type="InterPro" id="IPR051599">
    <property type="entry name" value="Cell_Envelope_Assoc"/>
</dbReference>
<dbReference type="InterPro" id="IPR014729">
    <property type="entry name" value="Rossmann-like_a/b/a_fold"/>
</dbReference>
<comment type="caution">
    <text evidence="3">The sequence shown here is derived from an EMBL/GenBank/DDBJ whole genome shotgun (WGS) entry which is preliminary data.</text>
</comment>
<sequence>MSTAERTKPTRANWVRRTVAGFLLVVFAVIGGTAFRVWQVAREDVRDQADVIVVLGAAQYNGRPSGIFESRLAKAKTLYDQGVAKTIVTAGGKKADDNYTEAQAGAQWLRKRGVPASATLPVGEGSDTLRSLRAVAEQVQKRGWKTAVLVSDPWHSFRARIMADDVGLETWTSPTHRGPVVQTRETQARYIVRETGALLYYRLTKSPADTLFGTGEVDAR</sequence>
<proteinExistence type="predicted"/>
<name>A0A841BAC7_9PSEU</name>
<dbReference type="Gene3D" id="3.40.50.620">
    <property type="entry name" value="HUPs"/>
    <property type="match status" value="1"/>
</dbReference>